<keyword evidence="2" id="KW-0812">Transmembrane</keyword>
<keyword evidence="2" id="KW-1133">Transmembrane helix</keyword>
<dbReference type="Proteomes" id="UP000095349">
    <property type="component" value="Chromosome"/>
</dbReference>
<feature type="compositionally biased region" description="Low complexity" evidence="1">
    <location>
        <begin position="394"/>
        <end position="410"/>
    </location>
</feature>
<feature type="region of interest" description="Disordered" evidence="1">
    <location>
        <begin position="378"/>
        <end position="424"/>
    </location>
</feature>
<organism evidence="3 4">
    <name type="scientific">Streptomyces rubrolavendulae</name>
    <dbReference type="NCBI Taxonomy" id="285473"/>
    <lineage>
        <taxon>Bacteria</taxon>
        <taxon>Bacillati</taxon>
        <taxon>Actinomycetota</taxon>
        <taxon>Actinomycetes</taxon>
        <taxon>Kitasatosporales</taxon>
        <taxon>Streptomycetaceae</taxon>
        <taxon>Streptomyces</taxon>
    </lineage>
</organism>
<sequence length="424" mass="45097">MAGGADPPDGPPDGTPDGTPEGLPGRDEDQDRPVVFDESFIRAARLQELSAHERMGDDTPAVRRRPGAEANDPGPVPDLDAAYEYAYDLHHRHHWRSSRRRSRGRRRRAGAARHAIGSRVGALILVLLVATVFAVAIHLGSRYPYQPPPDARAAPLRVTLVALAPTGPVSGGRPADLFARSPAAQYRPGAAGITLPPVRRTAHFTEGQVMAALDTAKAFLVRSALDPDTVTGGSTRPVRLLVDPDQFTQFDRSVESPSADGRHATSGWLIRFDPARVALADPGIRVRGTLQAAEASADVLEVTADHTYTYALRPAGPDAGPDAARDRASLFTVRREVRFHFDRDDLRMRRAELVTSHVQAGPVDCAADLSGALRPLLAGERPTSTTPPTADPFAGTPAAATPLCATLPTGAAPPQPQGRGATEP</sequence>
<feature type="compositionally biased region" description="Basic and acidic residues" evidence="1">
    <location>
        <begin position="50"/>
        <end position="61"/>
    </location>
</feature>
<keyword evidence="2" id="KW-0472">Membrane</keyword>
<evidence type="ECO:0000256" key="1">
    <source>
        <dbReference type="SAM" id="MobiDB-lite"/>
    </source>
</evidence>
<dbReference type="KEGG" id="srn:A4G23_01652"/>
<proteinExistence type="predicted"/>
<dbReference type="EMBL" id="CP017316">
    <property type="protein sequence ID" value="AOT58831.1"/>
    <property type="molecule type" value="Genomic_DNA"/>
</dbReference>
<dbReference type="STRING" id="285473.A4G23_01652"/>
<dbReference type="GeneID" id="33067924"/>
<feature type="region of interest" description="Disordered" evidence="1">
    <location>
        <begin position="1"/>
        <end position="79"/>
    </location>
</feature>
<dbReference type="AlphaFoldDB" id="A0A1D8G056"/>
<evidence type="ECO:0000256" key="2">
    <source>
        <dbReference type="SAM" id="Phobius"/>
    </source>
</evidence>
<reference evidence="3 4" key="1">
    <citation type="submission" date="2016-09" db="EMBL/GenBank/DDBJ databases">
        <title>Streptomyces rubrolavendulae MJM4426 Genome sequencing and assembly.</title>
        <authorList>
            <person name="Kim J.-G."/>
        </authorList>
    </citation>
    <scope>NUCLEOTIDE SEQUENCE [LARGE SCALE GENOMIC DNA]</scope>
    <source>
        <strain evidence="3 4">MJM4426</strain>
    </source>
</reference>
<feature type="transmembrane region" description="Helical" evidence="2">
    <location>
        <begin position="116"/>
        <end position="139"/>
    </location>
</feature>
<evidence type="ECO:0000313" key="3">
    <source>
        <dbReference type="EMBL" id="AOT58831.1"/>
    </source>
</evidence>
<accession>A0A1D8G056</accession>
<dbReference type="PATRIC" id="fig|285473.5.peg.1711"/>
<dbReference type="RefSeq" id="WP_069976315.1">
    <property type="nucleotide sequence ID" value="NZ_CP017316.1"/>
</dbReference>
<feature type="compositionally biased region" description="Basic and acidic residues" evidence="1">
    <location>
        <begin position="24"/>
        <end position="35"/>
    </location>
</feature>
<protein>
    <submittedName>
        <fullName evidence="3">Uncharacterized protein</fullName>
    </submittedName>
</protein>
<evidence type="ECO:0000313" key="4">
    <source>
        <dbReference type="Proteomes" id="UP000095349"/>
    </source>
</evidence>
<keyword evidence="4" id="KW-1185">Reference proteome</keyword>
<name>A0A1D8G056_9ACTN</name>
<dbReference type="OrthoDB" id="3848547at2"/>
<gene>
    <name evidence="3" type="ORF">A4G23_01652</name>
</gene>